<keyword evidence="2" id="KW-0012">Acyltransferase</keyword>
<comment type="caution">
    <text evidence="4">The sequence shown here is derived from an EMBL/GenBank/DDBJ whole genome shotgun (WGS) entry which is preliminary data.</text>
</comment>
<feature type="domain" description="N-acetyltransferase" evidence="3">
    <location>
        <begin position="2"/>
        <end position="156"/>
    </location>
</feature>
<evidence type="ECO:0000256" key="2">
    <source>
        <dbReference type="ARBA" id="ARBA00023315"/>
    </source>
</evidence>
<dbReference type="RefSeq" id="WP_167238758.1">
    <property type="nucleotide sequence ID" value="NZ_WHJF01000061.1"/>
</dbReference>
<dbReference type="SUPFAM" id="SSF55729">
    <property type="entry name" value="Acyl-CoA N-acyltransferases (Nat)"/>
    <property type="match status" value="1"/>
</dbReference>
<keyword evidence="5" id="KW-1185">Reference proteome</keyword>
<dbReference type="EMBL" id="WHJF01000061">
    <property type="protein sequence ID" value="NHZ64737.1"/>
    <property type="molecule type" value="Genomic_DNA"/>
</dbReference>
<dbReference type="Gene3D" id="3.40.630.30">
    <property type="match status" value="1"/>
</dbReference>
<sequence length="170" mass="17696">MPTLRAAALSDIDAMWALRTRAIRHGCRDHYAPEVIGPWSAAPAPLSYPGLVGKGGAVIAEEQGAMLGYAILDVGTGEVDAVFVDPAAGGRGIGTTMLAALERMALGRGFTRLTLSASLNALAFYRAAGFVALREALYAHPSGVALGCVEMGKTLGNAGTPAYWRDVLEH</sequence>
<dbReference type="InterPro" id="IPR000182">
    <property type="entry name" value="GNAT_dom"/>
</dbReference>
<dbReference type="InterPro" id="IPR050832">
    <property type="entry name" value="Bact_Acetyltransf"/>
</dbReference>
<dbReference type="PANTHER" id="PTHR43877:SF2">
    <property type="entry name" value="AMINOALKYLPHOSPHONATE N-ACETYLTRANSFERASE-RELATED"/>
    <property type="match status" value="1"/>
</dbReference>
<evidence type="ECO:0000313" key="5">
    <source>
        <dbReference type="Proteomes" id="UP000610594"/>
    </source>
</evidence>
<dbReference type="Proteomes" id="UP000610594">
    <property type="component" value="Unassembled WGS sequence"/>
</dbReference>
<keyword evidence="1" id="KW-0808">Transferase</keyword>
<evidence type="ECO:0000256" key="1">
    <source>
        <dbReference type="ARBA" id="ARBA00022679"/>
    </source>
</evidence>
<dbReference type="PANTHER" id="PTHR43877">
    <property type="entry name" value="AMINOALKYLPHOSPHONATE N-ACETYLTRANSFERASE-RELATED-RELATED"/>
    <property type="match status" value="1"/>
</dbReference>
<protein>
    <submittedName>
        <fullName evidence="4">GNAT family N-acetyltransferase</fullName>
    </submittedName>
</protein>
<reference evidence="4 5" key="1">
    <citation type="submission" date="2019-10" db="EMBL/GenBank/DDBJ databases">
        <title>Taxonomy of Antarctic Massilia spp.: description of Massilia rubra sp. nov., Massilia aquatica sp. nov., Massilia mucilaginosa sp. nov., Massilia frigida sp. nov. isolated from streams, lakes and regoliths.</title>
        <authorList>
            <person name="Holochova P."/>
            <person name="Sedlacek I."/>
            <person name="Kralova S."/>
            <person name="Maslanova I."/>
            <person name="Busse H.-J."/>
            <person name="Stankova E."/>
            <person name="Vrbovska V."/>
            <person name="Kovarovic V."/>
            <person name="Bartak M."/>
            <person name="Svec P."/>
            <person name="Pantucek R."/>
        </authorList>
    </citation>
    <scope>NUCLEOTIDE SEQUENCE [LARGE SCALE GENOMIC DNA]</scope>
    <source>
        <strain evidence="4 5">CCM 8694</strain>
    </source>
</reference>
<dbReference type="InterPro" id="IPR016181">
    <property type="entry name" value="Acyl_CoA_acyltransferase"/>
</dbReference>
<organism evidence="4 5">
    <name type="scientific">Massilia genomosp. 1</name>
    <dbReference type="NCBI Taxonomy" id="2609280"/>
    <lineage>
        <taxon>Bacteria</taxon>
        <taxon>Pseudomonadati</taxon>
        <taxon>Pseudomonadota</taxon>
        <taxon>Betaproteobacteria</taxon>
        <taxon>Burkholderiales</taxon>
        <taxon>Oxalobacteraceae</taxon>
        <taxon>Telluria group</taxon>
        <taxon>Massilia</taxon>
    </lineage>
</organism>
<evidence type="ECO:0000259" key="3">
    <source>
        <dbReference type="PROSITE" id="PS51186"/>
    </source>
</evidence>
<proteinExistence type="predicted"/>
<name>A0ABX0MRN1_9BURK</name>
<dbReference type="PROSITE" id="PS51186">
    <property type="entry name" value="GNAT"/>
    <property type="match status" value="1"/>
</dbReference>
<evidence type="ECO:0000313" key="4">
    <source>
        <dbReference type="EMBL" id="NHZ64737.1"/>
    </source>
</evidence>
<dbReference type="CDD" id="cd04301">
    <property type="entry name" value="NAT_SF"/>
    <property type="match status" value="1"/>
</dbReference>
<dbReference type="Pfam" id="PF00583">
    <property type="entry name" value="Acetyltransf_1"/>
    <property type="match status" value="1"/>
</dbReference>
<accession>A0ABX0MRN1</accession>
<gene>
    <name evidence="4" type="ORF">F1735_20960</name>
</gene>